<dbReference type="InterPro" id="IPR011990">
    <property type="entry name" value="TPR-like_helical_dom_sf"/>
</dbReference>
<dbReference type="InterPro" id="IPR032867">
    <property type="entry name" value="DYW_dom"/>
</dbReference>
<name>A0A1D6MEE5_MAIZE</name>
<dbReference type="FunFam" id="1.25.40.10:FF:001538">
    <property type="entry name" value="Pentatricopeptide repeat-containing protein mitochondrial"/>
    <property type="match status" value="1"/>
</dbReference>
<dbReference type="FunCoup" id="A0A1D6MEE5">
    <property type="interactions" value="1100"/>
</dbReference>
<dbReference type="InterPro" id="IPR046848">
    <property type="entry name" value="E_motif"/>
</dbReference>
<dbReference type="PROSITE" id="PS51375">
    <property type="entry name" value="PPR"/>
    <property type="match status" value="8"/>
</dbReference>
<dbReference type="InterPro" id="IPR046960">
    <property type="entry name" value="PPR_At4g14850-like_plant"/>
</dbReference>
<dbReference type="GO" id="GO:0003723">
    <property type="term" value="F:RNA binding"/>
    <property type="evidence" value="ECO:0007669"/>
    <property type="project" value="InterPro"/>
</dbReference>
<dbReference type="NCBIfam" id="TIGR00756">
    <property type="entry name" value="PPR"/>
    <property type="match status" value="6"/>
</dbReference>
<evidence type="ECO:0000313" key="5">
    <source>
        <dbReference type="EMBL" id="AQK89017.1"/>
    </source>
</evidence>
<reference evidence="5" key="1">
    <citation type="submission" date="2015-12" db="EMBL/GenBank/DDBJ databases">
        <title>Update maize B73 reference genome by single molecule sequencing technologies.</title>
        <authorList>
            <consortium name="Maize Genome Sequencing Project"/>
            <person name="Ware D."/>
        </authorList>
    </citation>
    <scope>NUCLEOTIDE SEQUENCE</scope>
    <source>
        <tissue evidence="5">Seedling</tissue>
    </source>
</reference>
<sequence>MPEFGCSPDWLTYSAVIDTYIHTGNFEAALCRARAEKWQLDPVLCCTVNKVHSTSGNFNGALNVFEEMKATGVKPNLVMCNTMLDVMGHVLQPWVVKTIHREMVNKQVQPSRTAYYCLLHAYTRALTGEDAMAVYQLMKDEAMGVMLYNMLLSMYADIGYVDKAEEIFRDLSVPMDDHSKPDKWRYSSMVMQYSSTANVLGVEVILNEMVEAGLKPNIFVWTSLSRCYGKAGRTDDVVSQIGCILLEDAAARIVDEYQPPLQLSPDPASSSPATKATYHLNEQADFRKDTVELVQIRFEEMPSASVRGKDALLHELHTCVCDDDVGAVDIYGMARVGKTAFLKAATEGGNAFKSGLIAKTNRGILYVYEVNLLDNHLVDVLLDSAAPGWNMVDRKGIFISYHAHFILIPLEIFHVCGMIRPMPWPSFTSMINCCMNLNALFVWKPPWLLQRYIRASVTLHELLTWLGYELIEALAQQKSGEKCGPLVLKKYELEIIEGGLNVIPSSPVYFVLSRSRAGRGAASVGVVVGRLPRPSTRMTSPASIVIFCAPYRVFEAADSKSNPLAFFSISPPMTAQAISLSLPTPPTHHHHHAKPPPPPRLLLKASSLPEALRGVETFRDGRLLVSLLRQCADVPHGDEDTERLSAARHLAPQLHSLAVRAGRARDPRVACALADLLARLGRWASARRLLQEATAAEEEGKEEGDEEVDTMLWNKRVAMLAEAEEWGDAIAAFAEMRARGVAPDGYACARALHACGRAGAPREGQAVHAHAAKAGHVAAHPLVPGFLAGMYAESADVGAARRVLETEDAPPVAWNVVVACCARLGLVDDALDLAERMARSGPVEASPSLATWNAVLSGCARHGRDREAFGVVRSMLERGIPPDSSSMSSLLKSVASLGLLAHGMEAHCFFLRHRLEPDVYTGTAFVDMYAKCGRLEYAQKVFDTLELRNITTWNSLVAGYSNAGQFDHALDLVEEMKRNRLDPDITTWNGLISGYSMNGRSSQAVLLLRQMKAIGLTPNVVSWTSLISGSCHNGDYEDSFYFFNEMQKDHVQPSVVTMSVLLRACAGLALLAKGKELHCFALRRRAYDRDMVVATALIDMYSKSGNLASATRIFERIQEEKNLVSWNAMLTGLAAHGQGREAIALFDDMCSASAGAGAGLKPDSITFTALLTACRSMELITEGWDYFDAMESRYGVTPTVENYACMVDLLARCGYLDEATDFINRSPFKSAASLWGALLTGCVVHGNLALAEAAARKLFKLEPYNSANYLQMVSLYEREQMFDEAESLKYAMKARALNTRPGWSWIQIEQSIHVFQVEGKPPHPDTAEIYQQLVRLVLQIRKAGYVADTSCIAYNVPEEDKEKLLLSHTEKLAITYGLIHSDASGTPIRVIKNTRMCSDCHEVAKHISALCGRQIILRDADRFHHFTDGKCSCNDRW</sequence>
<dbReference type="Pfam" id="PF13812">
    <property type="entry name" value="PPR_3"/>
    <property type="match status" value="2"/>
</dbReference>
<dbReference type="Pfam" id="PF20431">
    <property type="entry name" value="E_motif"/>
    <property type="match status" value="1"/>
</dbReference>
<dbReference type="Gene3D" id="3.40.50.300">
    <property type="entry name" value="P-loop containing nucleotide triphosphate hydrolases"/>
    <property type="match status" value="1"/>
</dbReference>
<dbReference type="EMBL" id="CM000782">
    <property type="protein sequence ID" value="AQK89017.1"/>
    <property type="molecule type" value="Genomic_DNA"/>
</dbReference>
<feature type="repeat" description="PPR" evidence="3">
    <location>
        <begin position="810"/>
        <end position="844"/>
    </location>
</feature>
<dbReference type="InParanoid" id="A0A1D6MEE5"/>
<dbReference type="Pfam" id="PF14432">
    <property type="entry name" value="DYW_deaminase"/>
    <property type="match status" value="1"/>
</dbReference>
<feature type="repeat" description="PPR" evidence="3">
    <location>
        <begin position="41"/>
        <end position="75"/>
    </location>
</feature>
<dbReference type="InterPro" id="IPR002885">
    <property type="entry name" value="PPR_rpt"/>
</dbReference>
<dbReference type="ExpressionAtlas" id="A0A1D6MEE5">
    <property type="expression patterns" value="baseline and differential"/>
</dbReference>
<proteinExistence type="predicted"/>
<dbReference type="STRING" id="4577.A0A1D6MEE5"/>
<dbReference type="FunFam" id="1.25.40.10:FF:000090">
    <property type="entry name" value="Pentatricopeptide repeat-containing protein, chloroplastic"/>
    <property type="match status" value="1"/>
</dbReference>
<organism evidence="5">
    <name type="scientific">Zea mays</name>
    <name type="common">Maize</name>
    <dbReference type="NCBI Taxonomy" id="4577"/>
    <lineage>
        <taxon>Eukaryota</taxon>
        <taxon>Viridiplantae</taxon>
        <taxon>Streptophyta</taxon>
        <taxon>Embryophyta</taxon>
        <taxon>Tracheophyta</taxon>
        <taxon>Spermatophyta</taxon>
        <taxon>Magnoliopsida</taxon>
        <taxon>Liliopsida</taxon>
        <taxon>Poales</taxon>
        <taxon>Poaceae</taxon>
        <taxon>PACMAD clade</taxon>
        <taxon>Panicoideae</taxon>
        <taxon>Andropogonodae</taxon>
        <taxon>Andropogoneae</taxon>
        <taxon>Tripsacinae</taxon>
        <taxon>Zea</taxon>
    </lineage>
</organism>
<dbReference type="InterPro" id="IPR027417">
    <property type="entry name" value="P-loop_NTPase"/>
</dbReference>
<feature type="repeat" description="PPR" evidence="3">
    <location>
        <begin position="1122"/>
        <end position="1156"/>
    </location>
</feature>
<dbReference type="GO" id="GO:0009451">
    <property type="term" value="P:RNA modification"/>
    <property type="evidence" value="ECO:0007669"/>
    <property type="project" value="InterPro"/>
</dbReference>
<evidence type="ECO:0000256" key="1">
    <source>
        <dbReference type="ARBA" id="ARBA00022737"/>
    </source>
</evidence>
<evidence type="ECO:0000256" key="3">
    <source>
        <dbReference type="PROSITE-ProRule" id="PRU00708"/>
    </source>
</evidence>
<dbReference type="PANTHER" id="PTHR47926:SF539">
    <property type="entry name" value="DYW DOMAIN-CONTAINING PROTEIN"/>
    <property type="match status" value="1"/>
</dbReference>
<dbReference type="PANTHER" id="PTHR47926">
    <property type="entry name" value="PENTATRICOPEPTIDE REPEAT-CONTAINING PROTEIN"/>
    <property type="match status" value="1"/>
</dbReference>
<feature type="repeat" description="PPR" evidence="3">
    <location>
        <begin position="709"/>
        <end position="743"/>
    </location>
</feature>
<dbReference type="SMR" id="A0A1D6MEE5"/>
<evidence type="ECO:0000259" key="4">
    <source>
        <dbReference type="Pfam" id="PF14432"/>
    </source>
</evidence>
<gene>
    <name evidence="5" type="ORF">ZEAMMB73_Zm00001d039193</name>
</gene>
<dbReference type="Pfam" id="PF13041">
    <property type="entry name" value="PPR_2"/>
    <property type="match status" value="4"/>
</dbReference>
<dbReference type="Gene3D" id="1.25.40.10">
    <property type="entry name" value="Tetratricopeptide repeat domain"/>
    <property type="match status" value="7"/>
</dbReference>
<feature type="repeat" description="PPR" evidence="3">
    <location>
        <begin position="848"/>
        <end position="882"/>
    </location>
</feature>
<dbReference type="GO" id="GO:0008270">
    <property type="term" value="F:zinc ion binding"/>
    <property type="evidence" value="ECO:0007669"/>
    <property type="project" value="InterPro"/>
</dbReference>
<protein>
    <submittedName>
        <fullName evidence="5">Pentatricopeptide repeat-containing protein mitochondrial</fullName>
    </submittedName>
</protein>
<dbReference type="eggNOG" id="KOG4197">
    <property type="taxonomic scope" value="Eukaryota"/>
</dbReference>
<feature type="repeat" description="PPR" evidence="3">
    <location>
        <begin position="949"/>
        <end position="983"/>
    </location>
</feature>
<keyword evidence="1" id="KW-0677">Repeat</keyword>
<feature type="domain" description="DYW" evidence="4">
    <location>
        <begin position="1344"/>
        <end position="1437"/>
    </location>
</feature>
<keyword evidence="2" id="KW-0809">Transit peptide</keyword>
<feature type="repeat" description="PPR" evidence="3">
    <location>
        <begin position="984"/>
        <end position="1018"/>
    </location>
</feature>
<evidence type="ECO:0000256" key="2">
    <source>
        <dbReference type="ARBA" id="ARBA00022946"/>
    </source>
</evidence>
<feature type="repeat" description="PPR" evidence="3">
    <location>
        <begin position="1019"/>
        <end position="1053"/>
    </location>
</feature>
<accession>A0A1D6MEE5</accession>
<dbReference type="Pfam" id="PF01535">
    <property type="entry name" value="PPR"/>
    <property type="match status" value="2"/>
</dbReference>
<dbReference type="FunFam" id="1.25.40.10:FF:001383">
    <property type="entry name" value="Pentatricopeptide repeat-containing protein mitochondrial"/>
    <property type="match status" value="1"/>
</dbReference>
<dbReference type="PaxDb" id="4577-GRMZM2G440349_P01"/>